<proteinExistence type="predicted"/>
<dbReference type="AlphaFoldDB" id="A0A0F9IQ86"/>
<comment type="caution">
    <text evidence="1">The sequence shown here is derived from an EMBL/GenBank/DDBJ whole genome shotgun (WGS) entry which is preliminary data.</text>
</comment>
<name>A0A0F9IQ86_9ZZZZ</name>
<sequence length="77" mass="9040">MGGSRSTLQNFVRYGAIVIVILRPRPLPTFVRTPYVHRIQKVPFDFFDLLHCRSFSEHYTPFIILVIMLYATPRLCL</sequence>
<organism evidence="1">
    <name type="scientific">marine sediment metagenome</name>
    <dbReference type="NCBI Taxonomy" id="412755"/>
    <lineage>
        <taxon>unclassified sequences</taxon>
        <taxon>metagenomes</taxon>
        <taxon>ecological metagenomes</taxon>
    </lineage>
</organism>
<dbReference type="EMBL" id="LAZR01011856">
    <property type="protein sequence ID" value="KKM57078.1"/>
    <property type="molecule type" value="Genomic_DNA"/>
</dbReference>
<gene>
    <name evidence="1" type="ORF">LCGC14_1550950</name>
</gene>
<protein>
    <submittedName>
        <fullName evidence="1">Uncharacterized protein</fullName>
    </submittedName>
</protein>
<reference evidence="1" key="1">
    <citation type="journal article" date="2015" name="Nature">
        <title>Complex archaea that bridge the gap between prokaryotes and eukaryotes.</title>
        <authorList>
            <person name="Spang A."/>
            <person name="Saw J.H."/>
            <person name="Jorgensen S.L."/>
            <person name="Zaremba-Niedzwiedzka K."/>
            <person name="Martijn J."/>
            <person name="Lind A.E."/>
            <person name="van Eijk R."/>
            <person name="Schleper C."/>
            <person name="Guy L."/>
            <person name="Ettema T.J."/>
        </authorList>
    </citation>
    <scope>NUCLEOTIDE SEQUENCE</scope>
</reference>
<accession>A0A0F9IQ86</accession>
<evidence type="ECO:0000313" key="1">
    <source>
        <dbReference type="EMBL" id="KKM57078.1"/>
    </source>
</evidence>